<protein>
    <submittedName>
        <fullName evidence="2">Uncharacterized protein</fullName>
    </submittedName>
</protein>
<dbReference type="AlphaFoldDB" id="W2RHJ1"/>
<gene>
    <name evidence="2" type="ORF">PPTG_20835</name>
</gene>
<dbReference type="EMBL" id="KI669561">
    <property type="protein sequence ID" value="ETN24878.1"/>
    <property type="molecule type" value="Genomic_DNA"/>
</dbReference>
<evidence type="ECO:0000256" key="1">
    <source>
        <dbReference type="SAM" id="MobiDB-lite"/>
    </source>
</evidence>
<dbReference type="RefSeq" id="XP_008891282.1">
    <property type="nucleotide sequence ID" value="XM_008893034.1"/>
</dbReference>
<dbReference type="GeneID" id="20189434"/>
<feature type="region of interest" description="Disordered" evidence="1">
    <location>
        <begin position="1"/>
        <end position="35"/>
    </location>
</feature>
<reference evidence="3" key="1">
    <citation type="submission" date="2011-12" db="EMBL/GenBank/DDBJ databases">
        <authorList>
            <consortium name="The Broad Institute Genome Sequencing Platform"/>
            <person name="Russ C."/>
            <person name="Tyler B."/>
            <person name="Panabieres F."/>
            <person name="Shan W."/>
            <person name="Tripathy S."/>
            <person name="Grunwald N."/>
            <person name="Machado M."/>
            <person name="Young S.K."/>
            <person name="Zeng Q."/>
            <person name="Gargeya S."/>
            <person name="Fitzgerald M."/>
            <person name="Haas B."/>
            <person name="Abouelleil A."/>
            <person name="Alvarado L."/>
            <person name="Arachchi H.M."/>
            <person name="Berlin A."/>
            <person name="Chapman S.B."/>
            <person name="Gearin G."/>
            <person name="Goldberg J."/>
            <person name="Griggs A."/>
            <person name="Gujja S."/>
            <person name="Hansen M."/>
            <person name="Heiman D."/>
            <person name="Howarth C."/>
            <person name="Larimer J."/>
            <person name="Lui A."/>
            <person name="MacDonald P.J.P."/>
            <person name="McCowen C."/>
            <person name="Montmayeur A."/>
            <person name="Murphy C."/>
            <person name="Neiman D."/>
            <person name="Pearson M."/>
            <person name="Priest M."/>
            <person name="Roberts A."/>
            <person name="Saif S."/>
            <person name="Shea T."/>
            <person name="Sisk P."/>
            <person name="Stolte C."/>
            <person name="Sykes S."/>
            <person name="Wortman J."/>
            <person name="Nusbaum C."/>
            <person name="Birren B."/>
        </authorList>
    </citation>
    <scope>NUCLEOTIDE SEQUENCE [LARGE SCALE GENOMIC DNA]</scope>
    <source>
        <strain evidence="3">INRA-310</strain>
    </source>
</reference>
<sequence>MTHQGSTTSRDLRHSNKCPRRKTDEISSRVPGASARKASEDAGTLFLSKKLCFFTFSIGEIHRFRNAGRARATSSPTRSSQLEVMFGIQPPPSLAYAVSRRSDYELAHVTTYLQKIPHLGRLTVPSATMEHSVFAILRPGLQDALNKLMSLLGPEGVAHLASQVPEAGAARLEKDERRNGGSVGDA</sequence>
<dbReference type="OrthoDB" id="113044at2759"/>
<accession>W2RHJ1</accession>
<reference evidence="2 3" key="2">
    <citation type="submission" date="2013-11" db="EMBL/GenBank/DDBJ databases">
        <title>The Genome Sequence of Phytophthora parasitica INRA-310.</title>
        <authorList>
            <consortium name="The Broad Institute Genomics Platform"/>
            <person name="Russ C."/>
            <person name="Tyler B."/>
            <person name="Panabieres F."/>
            <person name="Shan W."/>
            <person name="Tripathy S."/>
            <person name="Grunwald N."/>
            <person name="Machado M."/>
            <person name="Johnson C.S."/>
            <person name="Arredondo F."/>
            <person name="Hong C."/>
            <person name="Coffey M."/>
            <person name="Young S.K."/>
            <person name="Zeng Q."/>
            <person name="Gargeya S."/>
            <person name="Fitzgerald M."/>
            <person name="Abouelleil A."/>
            <person name="Alvarado L."/>
            <person name="Chapman S.B."/>
            <person name="Gainer-Dewar J."/>
            <person name="Goldberg J."/>
            <person name="Griggs A."/>
            <person name="Gujja S."/>
            <person name="Hansen M."/>
            <person name="Howarth C."/>
            <person name="Imamovic A."/>
            <person name="Ireland A."/>
            <person name="Larimer J."/>
            <person name="McCowan C."/>
            <person name="Murphy C."/>
            <person name="Pearson M."/>
            <person name="Poon T.W."/>
            <person name="Priest M."/>
            <person name="Roberts A."/>
            <person name="Saif S."/>
            <person name="Shea T."/>
            <person name="Sykes S."/>
            <person name="Wortman J."/>
            <person name="Nusbaum C."/>
            <person name="Birren B."/>
        </authorList>
    </citation>
    <scope>NUCLEOTIDE SEQUENCE [LARGE SCALE GENOMIC DNA]</scope>
    <source>
        <strain evidence="2 3">INRA-310</strain>
    </source>
</reference>
<evidence type="ECO:0000313" key="2">
    <source>
        <dbReference type="EMBL" id="ETN24878.1"/>
    </source>
</evidence>
<proteinExistence type="predicted"/>
<evidence type="ECO:0000313" key="3">
    <source>
        <dbReference type="Proteomes" id="UP000018817"/>
    </source>
</evidence>
<feature type="region of interest" description="Disordered" evidence="1">
    <location>
        <begin position="166"/>
        <end position="186"/>
    </location>
</feature>
<dbReference type="VEuPathDB" id="FungiDB:PPTG_20835"/>
<organism evidence="2 3">
    <name type="scientific">Phytophthora nicotianae (strain INRA-310)</name>
    <name type="common">Phytophthora parasitica</name>
    <dbReference type="NCBI Taxonomy" id="761204"/>
    <lineage>
        <taxon>Eukaryota</taxon>
        <taxon>Sar</taxon>
        <taxon>Stramenopiles</taxon>
        <taxon>Oomycota</taxon>
        <taxon>Peronosporomycetes</taxon>
        <taxon>Peronosporales</taxon>
        <taxon>Peronosporaceae</taxon>
        <taxon>Phytophthora</taxon>
    </lineage>
</organism>
<dbReference type="Proteomes" id="UP000018817">
    <property type="component" value="Unassembled WGS sequence"/>
</dbReference>
<name>W2RHJ1_PHYN3</name>